<feature type="transmembrane region" description="Helical" evidence="12">
    <location>
        <begin position="74"/>
        <end position="91"/>
    </location>
</feature>
<dbReference type="GO" id="GO:0005886">
    <property type="term" value="C:plasma membrane"/>
    <property type="evidence" value="ECO:0007669"/>
    <property type="project" value="UniProtKB-SubCell"/>
</dbReference>
<feature type="region of interest" description="Disordered" evidence="11">
    <location>
        <begin position="649"/>
        <end position="669"/>
    </location>
</feature>
<feature type="transmembrane region" description="Helical" evidence="12">
    <location>
        <begin position="404"/>
        <end position="425"/>
    </location>
</feature>
<feature type="compositionally biased region" description="Basic and acidic residues" evidence="11">
    <location>
        <begin position="1011"/>
        <end position="1022"/>
    </location>
</feature>
<feature type="transmembrane region" description="Helical" evidence="12">
    <location>
        <begin position="31"/>
        <end position="54"/>
    </location>
</feature>
<protein>
    <recommendedName>
        <fullName evidence="15">Otopetrin</fullName>
    </recommendedName>
</protein>
<dbReference type="RefSeq" id="XP_035589793.2">
    <property type="nucleotide sequence ID" value="XM_035731827.2"/>
</dbReference>
<comment type="similarity">
    <text evidence="2">Belongs to the otopetrin family.</text>
</comment>
<name>A0A922LRW1_SCHHA</name>
<evidence type="ECO:0000256" key="2">
    <source>
        <dbReference type="ARBA" id="ARBA00006513"/>
    </source>
</evidence>
<sequence>MSVKEQNNDTENYVDTSMAPRKNRQNDRQTICLLYASSVVAASLSIAVASMQYAEVDQQTITAKWGRPLFSSSLYATCCLLLVIMAGYFEFHRMETFEAVYRGTGPVPFSVKFSVKGEKVNLYLRLGLAMFGLMSIGHVAVKCVEEAEITDAVFNLYLKSILEMAFYVLQTLFILRYHRLVILQYNEVMGAFLVHLLTTNLCIWADISVGKIDKTLWYGNQKKTNDYMYNHTYGNGNESHYHYLKLINGSEMNNLTLLDNRTHLYNLVDISFYLLPTVSEYCLLAAALLYEIVMRIGQPTFIEIERPHDSKKDHTVLQDCRGWSTSSGAWFGIITVLIIIALTTLTVSAPNHIDLKQNLWKCIVVLAEEAVLSLFGILFVLMAFYQTRRLKFSIATRQSRVDEFLLYTAFFFAANYTITTIILAADLEAKGSGISNTNGSEKHLLIGRCLVNAFEFIQMVLQTYFVQDSFYRCSDRIEQQIIKPGRQSIVALLGINLALWIQKSFQLKSADILFMMETNRGTYGWILFVVTMPISLFYRYHCTVCLSQCFNKLYEDETHRFEEMWRHQVDPFTDILVRSTDSFSEYEQAKTSLKPTSEVQVTIENDDRQNRKLAVFSKTKPWRTFDLTDETENDGKASLMGQNHHVYNNSQVNKSGYDENIPVGNSIQDDENYLKSNKQLSDSQTNTESQNQDYLRYDGDVSVHNDEDKFPKANRTTEICPSDNNAIITQKNDDHLTKDRLSSARNSYTCLANRRYSLVILPSDQYSSKNEELNAVTIDSKTFDKNLQDHLSGVRQTPERRQVRRRRTLKNLETAKHRVLAAELAHRMVIERTSGASPTAYFVDANISNFENNNQCSLELKNPSSIISTRSSDAVENSPKLTCVQSSLHEFRIAKAVTETAAITIAPVESKIAANIPLITFNQYPDPLNKESDISHKSHLSLLQFHHRRSAANINRVMDELKNEDEFQKRLQKRSSFKEGNWPSKIGFHKSFKNHFTKSSSPESNLAQKHSKPEHNISNEKSKTCSIIVTSDQTNDKNSIDLTLSSSPEVPICDLKLTKGE</sequence>
<reference evidence="13" key="3">
    <citation type="submission" date="2021-06" db="EMBL/GenBank/DDBJ databases">
        <title>Chromosome-level genome assembly for S. haematobium.</title>
        <authorList>
            <person name="Stroehlein A.J."/>
        </authorList>
    </citation>
    <scope>NUCLEOTIDE SEQUENCE</scope>
</reference>
<feature type="transmembrane region" description="Helical" evidence="12">
    <location>
        <begin position="270"/>
        <end position="290"/>
    </location>
</feature>
<dbReference type="GO" id="GO:0015252">
    <property type="term" value="F:proton channel activity"/>
    <property type="evidence" value="ECO:0007669"/>
    <property type="project" value="InterPro"/>
</dbReference>
<keyword evidence="8" id="KW-0406">Ion transport</keyword>
<feature type="region of interest" description="Disordered" evidence="11">
    <location>
        <begin position="997"/>
        <end position="1022"/>
    </location>
</feature>
<evidence type="ECO:0000256" key="8">
    <source>
        <dbReference type="ARBA" id="ARBA00023065"/>
    </source>
</evidence>
<dbReference type="PANTHER" id="PTHR21522:SF32">
    <property type="entry name" value="OTOPETRIN-2"/>
    <property type="match status" value="1"/>
</dbReference>
<keyword evidence="4" id="KW-1003">Cell membrane</keyword>
<feature type="transmembrane region" description="Helical" evidence="12">
    <location>
        <begin position="329"/>
        <end position="347"/>
    </location>
</feature>
<evidence type="ECO:0000256" key="11">
    <source>
        <dbReference type="SAM" id="MobiDB-lite"/>
    </source>
</evidence>
<dbReference type="InterPro" id="IPR004878">
    <property type="entry name" value="Otopetrin"/>
</dbReference>
<evidence type="ECO:0008006" key="15">
    <source>
        <dbReference type="Google" id="ProtNLM"/>
    </source>
</evidence>
<keyword evidence="3" id="KW-0813">Transport</keyword>
<reference evidence="13" key="1">
    <citation type="journal article" date="2012" name="Nat. Genet.">
        <title>Whole-genome sequence of Schistosoma haematobium.</title>
        <authorList>
            <person name="Young N.D."/>
            <person name="Jex A.R."/>
            <person name="Li B."/>
            <person name="Liu S."/>
            <person name="Yang L."/>
            <person name="Xiong Z."/>
            <person name="Li Y."/>
            <person name="Cantacessi C."/>
            <person name="Hall R.S."/>
            <person name="Xu X."/>
            <person name="Chen F."/>
            <person name="Wu X."/>
            <person name="Zerlotini A."/>
            <person name="Oliveira G."/>
            <person name="Hofmann A."/>
            <person name="Zhang G."/>
            <person name="Fang X."/>
            <person name="Kang Y."/>
            <person name="Campbell B.E."/>
            <person name="Loukas A."/>
            <person name="Ranganathan S."/>
            <person name="Rollinson D."/>
            <person name="Rinaldi G."/>
            <person name="Brindley P.J."/>
            <person name="Yang H."/>
            <person name="Wang J."/>
            <person name="Wang J."/>
            <person name="Gasser R.B."/>
        </authorList>
    </citation>
    <scope>NUCLEOTIDE SEQUENCE</scope>
</reference>
<dbReference type="Proteomes" id="UP000471633">
    <property type="component" value="Unassembled WGS sequence"/>
</dbReference>
<keyword evidence="6" id="KW-0375">Hydrogen ion transport</keyword>
<keyword evidence="14" id="KW-1185">Reference proteome</keyword>
<feature type="transmembrane region" description="Helical" evidence="12">
    <location>
        <begin position="445"/>
        <end position="465"/>
    </location>
</feature>
<dbReference type="Pfam" id="PF03189">
    <property type="entry name" value="Otopetrin"/>
    <property type="match status" value="1"/>
</dbReference>
<evidence type="ECO:0000313" key="14">
    <source>
        <dbReference type="Proteomes" id="UP000471633"/>
    </source>
</evidence>
<evidence type="ECO:0000313" key="13">
    <source>
        <dbReference type="EMBL" id="KAH9592031.1"/>
    </source>
</evidence>
<evidence type="ECO:0000256" key="1">
    <source>
        <dbReference type="ARBA" id="ARBA00004651"/>
    </source>
</evidence>
<feature type="transmembrane region" description="Helical" evidence="12">
    <location>
        <begin position="359"/>
        <end position="384"/>
    </location>
</feature>
<dbReference type="PANTHER" id="PTHR21522">
    <property type="entry name" value="PROTON CHANNEL OTOP"/>
    <property type="match status" value="1"/>
</dbReference>
<dbReference type="KEGG" id="shx:MS3_00010450"/>
<evidence type="ECO:0000256" key="5">
    <source>
        <dbReference type="ARBA" id="ARBA00022692"/>
    </source>
</evidence>
<evidence type="ECO:0000256" key="9">
    <source>
        <dbReference type="ARBA" id="ARBA00023136"/>
    </source>
</evidence>
<dbReference type="CTD" id="24589838"/>
<comment type="caution">
    <text evidence="13">The sequence shown here is derived from an EMBL/GenBank/DDBJ whole genome shotgun (WGS) entry which is preliminary data.</text>
</comment>
<feature type="transmembrane region" description="Helical" evidence="12">
    <location>
        <begin position="122"/>
        <end position="141"/>
    </location>
</feature>
<reference evidence="13" key="4">
    <citation type="journal article" date="2022" name="PLoS Pathog.">
        <title>Chromosome-level genome of Schistosoma haematobium underpins genome-wide explorations of molecular variation.</title>
        <authorList>
            <person name="Stroehlein A.J."/>
            <person name="Korhonen P.K."/>
            <person name="Lee V.V."/>
            <person name="Ralph S.A."/>
            <person name="Mentink-Kane M."/>
            <person name="You H."/>
            <person name="McManus D.P."/>
            <person name="Tchuente L.T."/>
            <person name="Stothard J.R."/>
            <person name="Kaur P."/>
            <person name="Dudchenko O."/>
            <person name="Aiden E.L."/>
            <person name="Yang B."/>
            <person name="Yang H."/>
            <person name="Emery A.M."/>
            <person name="Webster B.L."/>
            <person name="Brindley P.J."/>
            <person name="Rollinson D."/>
            <person name="Chang B.C.H."/>
            <person name="Gasser R.B."/>
            <person name="Young N.D."/>
        </authorList>
    </citation>
    <scope>NUCLEOTIDE SEQUENCE</scope>
</reference>
<proteinExistence type="inferred from homology"/>
<accession>A0A922LRW1</accession>
<evidence type="ECO:0000256" key="10">
    <source>
        <dbReference type="ARBA" id="ARBA00023303"/>
    </source>
</evidence>
<dbReference type="EMBL" id="AMPZ03000002">
    <property type="protein sequence ID" value="KAH9592031.1"/>
    <property type="molecule type" value="Genomic_DNA"/>
</dbReference>
<dbReference type="GeneID" id="24589838"/>
<evidence type="ECO:0000256" key="7">
    <source>
        <dbReference type="ARBA" id="ARBA00022989"/>
    </source>
</evidence>
<gene>
    <name evidence="13" type="ORF">MS3_00010450</name>
</gene>
<keyword evidence="10" id="KW-0407">Ion channel</keyword>
<dbReference type="AlphaFoldDB" id="A0A922LRW1"/>
<evidence type="ECO:0000256" key="4">
    <source>
        <dbReference type="ARBA" id="ARBA00022475"/>
    </source>
</evidence>
<feature type="transmembrane region" description="Helical" evidence="12">
    <location>
        <begin position="522"/>
        <end position="540"/>
    </location>
</feature>
<evidence type="ECO:0000256" key="12">
    <source>
        <dbReference type="SAM" id="Phobius"/>
    </source>
</evidence>
<keyword evidence="5 12" id="KW-0812">Transmembrane</keyword>
<evidence type="ECO:0000256" key="6">
    <source>
        <dbReference type="ARBA" id="ARBA00022781"/>
    </source>
</evidence>
<feature type="transmembrane region" description="Helical" evidence="12">
    <location>
        <begin position="156"/>
        <end position="175"/>
    </location>
</feature>
<comment type="subcellular location">
    <subcellularLocation>
        <location evidence="1">Cell membrane</location>
        <topology evidence="1">Multi-pass membrane protein</topology>
    </subcellularLocation>
</comment>
<feature type="region of interest" description="Disordered" evidence="11">
    <location>
        <begin position="1"/>
        <end position="20"/>
    </location>
</feature>
<keyword evidence="9 12" id="KW-0472">Membrane</keyword>
<organism evidence="13 14">
    <name type="scientific">Schistosoma haematobium</name>
    <name type="common">Blood fluke</name>
    <dbReference type="NCBI Taxonomy" id="6185"/>
    <lineage>
        <taxon>Eukaryota</taxon>
        <taxon>Metazoa</taxon>
        <taxon>Spiralia</taxon>
        <taxon>Lophotrochozoa</taxon>
        <taxon>Platyhelminthes</taxon>
        <taxon>Trematoda</taxon>
        <taxon>Digenea</taxon>
        <taxon>Strigeidida</taxon>
        <taxon>Schistosomatoidea</taxon>
        <taxon>Schistosomatidae</taxon>
        <taxon>Schistosoma</taxon>
    </lineage>
</organism>
<feature type="compositionally biased region" description="Polar residues" evidence="11">
    <location>
        <begin position="997"/>
        <end position="1008"/>
    </location>
</feature>
<reference evidence="13" key="2">
    <citation type="journal article" date="2019" name="Gigascience">
        <title>High-quality Schistosoma haematobium genome achieved by single-molecule and long-range sequencing.</title>
        <authorList>
            <person name="Stroehlein A.J."/>
            <person name="Korhonen P.K."/>
            <person name="Chong T.M."/>
            <person name="Lim Y.L."/>
            <person name="Chan K.G."/>
            <person name="Webster B."/>
            <person name="Rollinson D."/>
            <person name="Brindley P.J."/>
            <person name="Gasser R.B."/>
            <person name="Young N.D."/>
        </authorList>
    </citation>
    <scope>NUCLEOTIDE SEQUENCE</scope>
</reference>
<keyword evidence="7 12" id="KW-1133">Transmembrane helix</keyword>
<evidence type="ECO:0000256" key="3">
    <source>
        <dbReference type="ARBA" id="ARBA00022448"/>
    </source>
</evidence>